<feature type="region of interest" description="Disordered" evidence="1">
    <location>
        <begin position="178"/>
        <end position="201"/>
    </location>
</feature>
<dbReference type="PROSITE" id="PS51257">
    <property type="entry name" value="PROKAR_LIPOPROTEIN"/>
    <property type="match status" value="1"/>
</dbReference>
<evidence type="ECO:0000256" key="2">
    <source>
        <dbReference type="SAM" id="SignalP"/>
    </source>
</evidence>
<accession>A0A941DSU6</accession>
<reference evidence="3" key="1">
    <citation type="submission" date="2021-04" db="EMBL/GenBank/DDBJ databases">
        <title>Isolation and polyphasic classification of algal microorganism.</title>
        <authorList>
            <person name="Wang S."/>
        </authorList>
    </citation>
    <scope>NUCLEOTIDE SEQUENCE</scope>
    <source>
        <strain evidence="3">720a</strain>
    </source>
</reference>
<gene>
    <name evidence="3" type="ORF">KCX74_01720</name>
</gene>
<sequence length="201" mass="22298">MKRSLFFILVSVMLLLSACGNSQAGTTTGSFFKDGIAEFIDTNYTFQDVVTSQESSSDVSEIYIAENKSIDEVVTELQEYQEPNKVSEKTDQKQALVYDDLFIIITEDENDPDNSTVEIASQQFVRDNYNPNFFNGLFALWVLDEVLDVDDWAKKRKNKCKNTNDCYGGYISSGGFYKNSGDSSKSVRSSSVRGGGPGAGK</sequence>
<evidence type="ECO:0000313" key="3">
    <source>
        <dbReference type="EMBL" id="MBR7794757.1"/>
    </source>
</evidence>
<evidence type="ECO:0000256" key="1">
    <source>
        <dbReference type="SAM" id="MobiDB-lite"/>
    </source>
</evidence>
<dbReference type="Proteomes" id="UP000675284">
    <property type="component" value="Unassembled WGS sequence"/>
</dbReference>
<evidence type="ECO:0000313" key="4">
    <source>
        <dbReference type="Proteomes" id="UP000675284"/>
    </source>
</evidence>
<dbReference type="InterPro" id="IPR025341">
    <property type="entry name" value="DUF4247"/>
</dbReference>
<proteinExistence type="predicted"/>
<feature type="signal peptide" evidence="2">
    <location>
        <begin position="1"/>
        <end position="24"/>
    </location>
</feature>
<keyword evidence="4" id="KW-1185">Reference proteome</keyword>
<protein>
    <submittedName>
        <fullName evidence="3">DUF4247 domain-containing protein</fullName>
    </submittedName>
</protein>
<feature type="compositionally biased region" description="Low complexity" evidence="1">
    <location>
        <begin position="180"/>
        <end position="192"/>
    </location>
</feature>
<feature type="chain" id="PRO_5037578549" evidence="2">
    <location>
        <begin position="25"/>
        <end position="201"/>
    </location>
</feature>
<organism evidence="3 4">
    <name type="scientific">Virgibacillus salarius</name>
    <dbReference type="NCBI Taxonomy" id="447199"/>
    <lineage>
        <taxon>Bacteria</taxon>
        <taxon>Bacillati</taxon>
        <taxon>Bacillota</taxon>
        <taxon>Bacilli</taxon>
        <taxon>Bacillales</taxon>
        <taxon>Bacillaceae</taxon>
        <taxon>Virgibacillus</taxon>
    </lineage>
</organism>
<dbReference type="RefSeq" id="WP_051388372.1">
    <property type="nucleotide sequence ID" value="NZ_BAAACY010000006.1"/>
</dbReference>
<comment type="caution">
    <text evidence="3">The sequence shown here is derived from an EMBL/GenBank/DDBJ whole genome shotgun (WGS) entry which is preliminary data.</text>
</comment>
<keyword evidence="2" id="KW-0732">Signal</keyword>
<dbReference type="EMBL" id="JAGSOT010000003">
    <property type="protein sequence ID" value="MBR7794757.1"/>
    <property type="molecule type" value="Genomic_DNA"/>
</dbReference>
<dbReference type="AlphaFoldDB" id="A0A941DSU6"/>
<name>A0A941DSU6_9BACI</name>
<dbReference type="Pfam" id="PF14042">
    <property type="entry name" value="DUF4247"/>
    <property type="match status" value="1"/>
</dbReference>